<organism evidence="4 5">
    <name type="scientific">Amphritea balenae</name>
    <dbReference type="NCBI Taxonomy" id="452629"/>
    <lineage>
        <taxon>Bacteria</taxon>
        <taxon>Pseudomonadati</taxon>
        <taxon>Pseudomonadota</taxon>
        <taxon>Gammaproteobacteria</taxon>
        <taxon>Oceanospirillales</taxon>
        <taxon>Oceanospirillaceae</taxon>
        <taxon>Amphritea</taxon>
    </lineage>
</organism>
<dbReference type="EMBL" id="RQXV01000007">
    <property type="protein sequence ID" value="RRC98606.1"/>
    <property type="molecule type" value="Genomic_DNA"/>
</dbReference>
<dbReference type="OrthoDB" id="9815414at2"/>
<dbReference type="InterPro" id="IPR030934">
    <property type="entry name" value="Intein_C"/>
</dbReference>
<feature type="compositionally biased region" description="Acidic residues" evidence="1">
    <location>
        <begin position="305"/>
        <end position="320"/>
    </location>
</feature>
<evidence type="ECO:0000256" key="1">
    <source>
        <dbReference type="SAM" id="MobiDB-lite"/>
    </source>
</evidence>
<feature type="compositionally biased region" description="Acidic residues" evidence="1">
    <location>
        <begin position="274"/>
        <end position="285"/>
    </location>
</feature>
<sequence>MEGLNRIKGRVRQLGVAAVESLIALPVITLLLMGAVEWARIYEAKTTVDHAVTMAARSGSFNNATVESIQQGFAKGVLPYYAPAKGQWKNALNKVVVSLATDTQVRILNPTREAFTDFGYQEGGKVYLPNDALHKLPTTLGNRSGINIQDANLLKVEVTWGLPLRMPVIGTLIAQFGEHFVAKTPKEVDLYSRGMMPITSTTALRMQSPAIRNNAMVRVNDLQGLDRKQGGPKERLITDAGSMFGDSSPGDGYQGLHEKLGLQDIPPPSTAGGDGDDDGQTDLDPEGTKPGSEEEEKEEDKGPDCEEPVEEEPEVDDDAGYFEKMWNDLVKLSKDAYNFVRGFWDGIVTQISDIYTMVTSPAETAKGLYELGKAFINDPEGTAKLIFEDLYNDFQKVAQCGPYDKGKIIGEYINPVFMLKLATKLTKYSDIAVAVKKTKVELGCASFGAGTEIWGAKGKTRIEQIAKGQLVASRSDTTFSDHPRKVTQVFGRIADHHYRLVTEADSILITAEHPVWVQGKGWVEVHQLQQDDVLASAYGDQRIAFVDRIDQPLQVYNFSVAETPSYFVGNGGIWVHNASAACALPGRIDSVQDVRLDVFNVTTVTGMVAEAKVNRILEEDLRLVAMGENNVNWRKLESEETFKDEYGKFVGGLVHEHNIYKGSKGVDSIYRVKGGTIYIVESKGSAVKESCTPGRLCKTKTGRQMSKDWLNPKRLGEAGLDDDEIAEVMRGLEKNNGSVVRLYAGTNKAGKTQFYEITDKDGSTSEVIRAPVGNEYKFNL</sequence>
<dbReference type="CDD" id="cd20737">
    <property type="entry name" value="PoNe_HINT"/>
    <property type="match status" value="1"/>
</dbReference>
<keyword evidence="2" id="KW-0472">Membrane</keyword>
<evidence type="ECO:0000256" key="2">
    <source>
        <dbReference type="SAM" id="Phobius"/>
    </source>
</evidence>
<feature type="region of interest" description="Disordered" evidence="1">
    <location>
        <begin position="223"/>
        <end position="320"/>
    </location>
</feature>
<evidence type="ECO:0000313" key="5">
    <source>
        <dbReference type="Proteomes" id="UP000267535"/>
    </source>
</evidence>
<protein>
    <recommendedName>
        <fullName evidence="3">TadE-like domain-containing protein</fullName>
    </recommendedName>
</protein>
<feature type="compositionally biased region" description="Basic and acidic residues" evidence="1">
    <location>
        <begin position="224"/>
        <end position="237"/>
    </location>
</feature>
<dbReference type="RefSeq" id="WP_124926667.1">
    <property type="nucleotide sequence ID" value="NZ_BMOH01000002.1"/>
</dbReference>
<gene>
    <name evidence="4" type="ORF">EHS89_13425</name>
</gene>
<keyword evidence="2" id="KW-0812">Transmembrane</keyword>
<dbReference type="Pfam" id="PF07591">
    <property type="entry name" value="PT-HINT"/>
    <property type="match status" value="1"/>
</dbReference>
<evidence type="ECO:0000259" key="3">
    <source>
        <dbReference type="Pfam" id="PF07811"/>
    </source>
</evidence>
<comment type="caution">
    <text evidence="4">The sequence shown here is derived from an EMBL/GenBank/DDBJ whole genome shotgun (WGS) entry which is preliminary data.</text>
</comment>
<dbReference type="InterPro" id="IPR036844">
    <property type="entry name" value="Hint_dom_sf"/>
</dbReference>
<feature type="transmembrane region" description="Helical" evidence="2">
    <location>
        <begin position="14"/>
        <end position="36"/>
    </location>
</feature>
<dbReference type="Gene3D" id="2.170.16.10">
    <property type="entry name" value="Hedgehog/Intein (Hint) domain"/>
    <property type="match status" value="1"/>
</dbReference>
<evidence type="ECO:0000313" key="4">
    <source>
        <dbReference type="EMBL" id="RRC98606.1"/>
    </source>
</evidence>
<accession>A0A3P1SN67</accession>
<dbReference type="Pfam" id="PF07811">
    <property type="entry name" value="TadE"/>
    <property type="match status" value="1"/>
</dbReference>
<dbReference type="NCBIfam" id="TIGR01443">
    <property type="entry name" value="intein_Cterm"/>
    <property type="match status" value="1"/>
</dbReference>
<dbReference type="SUPFAM" id="SSF51294">
    <property type="entry name" value="Hedgehog/intein (Hint) domain"/>
    <property type="match status" value="1"/>
</dbReference>
<dbReference type="InterPro" id="IPR012495">
    <property type="entry name" value="TadE-like_dom"/>
</dbReference>
<reference evidence="4 5" key="1">
    <citation type="submission" date="2018-11" db="EMBL/GenBank/DDBJ databases">
        <title>The draft genome sequence of Amphritea balenae JAMM 1525T.</title>
        <authorList>
            <person name="Fang Z."/>
            <person name="Zhang Y."/>
            <person name="Han X."/>
        </authorList>
    </citation>
    <scope>NUCLEOTIDE SEQUENCE [LARGE SCALE GENOMIC DNA]</scope>
    <source>
        <strain evidence="4 5">JAMM 1525</strain>
    </source>
</reference>
<keyword evidence="5" id="KW-1185">Reference proteome</keyword>
<dbReference type="AlphaFoldDB" id="A0A3P1SN67"/>
<proteinExistence type="predicted"/>
<keyword evidence="2" id="KW-1133">Transmembrane helix</keyword>
<feature type="domain" description="TadE-like" evidence="3">
    <location>
        <begin position="15"/>
        <end position="57"/>
    </location>
</feature>
<name>A0A3P1SN67_9GAMM</name>
<dbReference type="Proteomes" id="UP000267535">
    <property type="component" value="Unassembled WGS sequence"/>
</dbReference>